<sequence length="160" mass="18723">MSLLYELKGIYEQLELMELDEETFQNTLDSIDFQEDLEDNLDYFAKLLANIEAKIDAYKKAKNDFYNKQKSEEVRKEKIKEKINSIMRMSNKKKIETELFKISTRDTKVVNIIDETKIPLKFMNETIKYTPIKKAIKEAIENGEVIEGAELGQNESVVIK</sequence>
<comment type="caution">
    <text evidence="1">The sequence shown here is derived from an EMBL/GenBank/DDBJ whole genome shotgun (WGS) entry which is preliminary data.</text>
</comment>
<dbReference type="RefSeq" id="WP_006739152.1">
    <property type="nucleotide sequence ID" value="NZ_AEUZ02000001.1"/>
</dbReference>
<evidence type="ECO:0000313" key="2">
    <source>
        <dbReference type="Proteomes" id="UP000005388"/>
    </source>
</evidence>
<accession>G5KEH4</accession>
<name>G5KEH4_9STRE</name>
<dbReference type="EMBL" id="AEUZ02000001">
    <property type="protein sequence ID" value="EHJ56392.1"/>
    <property type="molecule type" value="Genomic_DNA"/>
</dbReference>
<reference evidence="1 2" key="1">
    <citation type="journal article" date="2014" name="Int. J. Syst. Evol. Microbiol.">
        <title>Phylogenomics and the dynamic genome evolution of the genus Streptococcus.</title>
        <authorList>
            <consortium name="The Broad Institute Genome Sequencing Platform"/>
            <person name="Richards V.P."/>
            <person name="Palmer S.R."/>
            <person name="Pavinski Bitar P.D."/>
            <person name="Qin X."/>
            <person name="Weinstock G.M."/>
            <person name="Highlander S.K."/>
            <person name="Town C.D."/>
            <person name="Burne R.A."/>
            <person name="Stanhope M.J."/>
        </authorList>
    </citation>
    <scope>NUCLEOTIDE SEQUENCE [LARGE SCALE GENOMIC DNA]</scope>
    <source>
        <strain evidence="1 2">2285-97</strain>
    </source>
</reference>
<keyword evidence="2" id="KW-1185">Reference proteome</keyword>
<dbReference type="InterPro" id="IPR008840">
    <property type="entry name" value="Sipho_Gp157"/>
</dbReference>
<dbReference type="AlphaFoldDB" id="G5KEH4"/>
<organism evidence="1 2">
    <name type="scientific">Streptococcus urinalis 2285-97</name>
    <dbReference type="NCBI Taxonomy" id="764291"/>
    <lineage>
        <taxon>Bacteria</taxon>
        <taxon>Bacillati</taxon>
        <taxon>Bacillota</taxon>
        <taxon>Bacilli</taxon>
        <taxon>Lactobacillales</taxon>
        <taxon>Streptococcaceae</taxon>
        <taxon>Streptococcus</taxon>
    </lineage>
</organism>
<dbReference type="STRING" id="764291.STRUR_0808"/>
<protein>
    <submittedName>
        <fullName evidence="1">Siphovirus-like protein</fullName>
    </submittedName>
</protein>
<dbReference type="Pfam" id="PF05565">
    <property type="entry name" value="Sipho_Gp157"/>
    <property type="match status" value="1"/>
</dbReference>
<proteinExistence type="predicted"/>
<evidence type="ECO:0000313" key="1">
    <source>
        <dbReference type="EMBL" id="EHJ56392.1"/>
    </source>
</evidence>
<dbReference type="Proteomes" id="UP000005388">
    <property type="component" value="Unassembled WGS sequence"/>
</dbReference>
<gene>
    <name evidence="1" type="ORF">STRUR_0808</name>
</gene>